<feature type="chain" id="PRO_5013062795" evidence="2">
    <location>
        <begin position="16"/>
        <end position="563"/>
    </location>
</feature>
<dbReference type="Gene3D" id="3.40.50.1820">
    <property type="entry name" value="alpha/beta hydrolase"/>
    <property type="match status" value="1"/>
</dbReference>
<dbReference type="Pfam" id="PF00135">
    <property type="entry name" value="COesterase"/>
    <property type="match status" value="1"/>
</dbReference>
<proteinExistence type="predicted"/>
<dbReference type="EMBL" id="KQ461073">
    <property type="protein sequence ID" value="KPJ09539.1"/>
    <property type="molecule type" value="Genomic_DNA"/>
</dbReference>
<dbReference type="AlphaFoldDB" id="A0A194QW56"/>
<feature type="signal peptide" evidence="2">
    <location>
        <begin position="1"/>
        <end position="15"/>
    </location>
</feature>
<keyword evidence="2" id="KW-0732">Signal</keyword>
<name>A0A194QW56_PAPMA</name>
<evidence type="ECO:0000259" key="3">
    <source>
        <dbReference type="Pfam" id="PF00135"/>
    </source>
</evidence>
<organism evidence="4 5">
    <name type="scientific">Papilio machaon</name>
    <name type="common">Old World swallowtail butterfly</name>
    <dbReference type="NCBI Taxonomy" id="76193"/>
    <lineage>
        <taxon>Eukaryota</taxon>
        <taxon>Metazoa</taxon>
        <taxon>Ecdysozoa</taxon>
        <taxon>Arthropoda</taxon>
        <taxon>Hexapoda</taxon>
        <taxon>Insecta</taxon>
        <taxon>Pterygota</taxon>
        <taxon>Neoptera</taxon>
        <taxon>Endopterygota</taxon>
        <taxon>Lepidoptera</taxon>
        <taxon>Glossata</taxon>
        <taxon>Ditrysia</taxon>
        <taxon>Papilionoidea</taxon>
        <taxon>Papilionidae</taxon>
        <taxon>Papilioninae</taxon>
        <taxon>Papilio</taxon>
    </lineage>
</organism>
<sequence>MLFYVLVCAFAFAHAQEQNSPAVNTTQGWIQGSLASDGNYHVFYGIHYAGFVSGGNRFKAPPPPPSYPGVFHAINSGVICAHPTSRGIVGVEDCLTLSIYTANLTASQPVLVWLQGEEYTTTDTTLRSFKNFVDRNVVVVNVNYRLSIFGFLCLGVPEAPGNAGLKDVVQALKWIQENIAGFGGNPNNVVLFGHGSGAAMVDLLTLSPAAENLMHKAITQSGSALSPGAISYKPIEYAEALAAKLGYTGKSREELARLLTTTDITLLATALTEFEFFNNTALFAPCIENNVDSNNTIISDAPINIIRSGNYSHIPYMAGYTNKEGTIRAHEAAYSQWLEKMQTNFDDFIQVDLDVATNANKTAIVKSIREYYFSQRAINMETIEDYLDYHGDTMILVSAIRGVRERALTSRAEVYLYEFAYRGTFNSDWALPQIPLTGVRHGGVLNYLLNYDLTPGDVHTMEAIMKRYILFLNNGTPASSEIPLWEPITSSRLSYLIFSGGETSINVTISNEHQGFDPHQQRMTFWNNHYDRLYKAPSPVSSATKVMSLVFTVGLFQLLLSVL</sequence>
<dbReference type="InterPro" id="IPR050309">
    <property type="entry name" value="Type-B_Carboxylest/Lipase"/>
</dbReference>
<evidence type="ECO:0000256" key="1">
    <source>
        <dbReference type="ARBA" id="ARBA00023180"/>
    </source>
</evidence>
<dbReference type="InterPro" id="IPR029058">
    <property type="entry name" value="AB_hydrolase_fold"/>
</dbReference>
<feature type="domain" description="Carboxylesterase type B" evidence="3">
    <location>
        <begin position="20"/>
        <end position="507"/>
    </location>
</feature>
<evidence type="ECO:0000313" key="5">
    <source>
        <dbReference type="Proteomes" id="UP000053240"/>
    </source>
</evidence>
<dbReference type="PANTHER" id="PTHR11559">
    <property type="entry name" value="CARBOXYLESTERASE"/>
    <property type="match status" value="1"/>
</dbReference>
<evidence type="ECO:0000313" key="4">
    <source>
        <dbReference type="EMBL" id="KPJ09539.1"/>
    </source>
</evidence>
<reference evidence="4 5" key="1">
    <citation type="journal article" date="2015" name="Nat. Commun.">
        <title>Outbred genome sequencing and CRISPR/Cas9 gene editing in butterflies.</title>
        <authorList>
            <person name="Li X."/>
            <person name="Fan D."/>
            <person name="Zhang W."/>
            <person name="Liu G."/>
            <person name="Zhang L."/>
            <person name="Zhao L."/>
            <person name="Fang X."/>
            <person name="Chen L."/>
            <person name="Dong Y."/>
            <person name="Chen Y."/>
            <person name="Ding Y."/>
            <person name="Zhao R."/>
            <person name="Feng M."/>
            <person name="Zhu Y."/>
            <person name="Feng Y."/>
            <person name="Jiang X."/>
            <person name="Zhu D."/>
            <person name="Xiang H."/>
            <person name="Feng X."/>
            <person name="Li S."/>
            <person name="Wang J."/>
            <person name="Zhang G."/>
            <person name="Kronforst M.R."/>
            <person name="Wang W."/>
        </authorList>
    </citation>
    <scope>NUCLEOTIDE SEQUENCE [LARGE SCALE GENOMIC DNA]</scope>
    <source>
        <strain evidence="4">Ya'a_city_454_Pm</strain>
        <tissue evidence="4">Whole body</tissue>
    </source>
</reference>
<dbReference type="KEGG" id="pmac:106716727"/>
<dbReference type="Proteomes" id="UP000053240">
    <property type="component" value="Unassembled WGS sequence"/>
</dbReference>
<dbReference type="InParanoid" id="A0A194QW56"/>
<protein>
    <submittedName>
        <fullName evidence="4">Venom carboxylesterase-6</fullName>
    </submittedName>
</protein>
<dbReference type="OrthoDB" id="19653at2759"/>
<evidence type="ECO:0000256" key="2">
    <source>
        <dbReference type="SAM" id="SignalP"/>
    </source>
</evidence>
<gene>
    <name evidence="4" type="ORF">RR48_13173</name>
</gene>
<dbReference type="InterPro" id="IPR002018">
    <property type="entry name" value="CarbesteraseB"/>
</dbReference>
<keyword evidence="1" id="KW-0325">Glycoprotein</keyword>
<dbReference type="SUPFAM" id="SSF53474">
    <property type="entry name" value="alpha/beta-Hydrolases"/>
    <property type="match status" value="1"/>
</dbReference>
<accession>A0A194QW56</accession>
<keyword evidence="5" id="KW-1185">Reference proteome</keyword>